<gene>
    <name evidence="8" type="ORF">AMEX_G4314</name>
</gene>
<comment type="caution">
    <text evidence="8">The sequence shown here is derived from an EMBL/GenBank/DDBJ whole genome shotgun (WGS) entry which is preliminary data.</text>
</comment>
<comment type="similarity">
    <text evidence="3">Belongs to the Bcl-2 family.</text>
</comment>
<evidence type="ECO:0000256" key="2">
    <source>
        <dbReference type="ARBA" id="ARBA00004496"/>
    </source>
</evidence>
<dbReference type="PRINTS" id="PR01862">
    <property type="entry name" value="BCL2FAMILY"/>
</dbReference>
<keyword evidence="6" id="KW-0539">Nucleus</keyword>
<proteinExistence type="inferred from homology"/>
<dbReference type="PRINTS" id="PR01866">
    <property type="entry name" value="APOPREGMCL1"/>
</dbReference>
<evidence type="ECO:0000256" key="6">
    <source>
        <dbReference type="ARBA" id="ARBA00023242"/>
    </source>
</evidence>
<dbReference type="CDD" id="cd06845">
    <property type="entry name" value="Bcl-2_like"/>
    <property type="match status" value="1"/>
</dbReference>
<dbReference type="InterPro" id="IPR013281">
    <property type="entry name" value="Apop_reg_Mc1"/>
</dbReference>
<dbReference type="GO" id="GO:0005634">
    <property type="term" value="C:nucleus"/>
    <property type="evidence" value="ECO:0007669"/>
    <property type="project" value="UniProtKB-SubCell"/>
</dbReference>
<dbReference type="Pfam" id="PF00452">
    <property type="entry name" value="Bcl-2"/>
    <property type="match status" value="1"/>
</dbReference>
<dbReference type="Proteomes" id="UP000752171">
    <property type="component" value="Unassembled WGS sequence"/>
</dbReference>
<dbReference type="GO" id="GO:0008053">
    <property type="term" value="P:mitochondrial fusion"/>
    <property type="evidence" value="ECO:0007669"/>
    <property type="project" value="TreeGrafter"/>
</dbReference>
<dbReference type="SMART" id="SM00337">
    <property type="entry name" value="BCL"/>
    <property type="match status" value="1"/>
</dbReference>
<accession>A0A8T2ME57</accession>
<feature type="non-terminal residue" evidence="8">
    <location>
        <position position="1"/>
    </location>
</feature>
<dbReference type="EMBL" id="JAICCE010000002">
    <property type="protein sequence ID" value="KAG9281464.1"/>
    <property type="molecule type" value="Genomic_DNA"/>
</dbReference>
<organism evidence="8 9">
    <name type="scientific">Astyanax mexicanus</name>
    <name type="common">Blind cave fish</name>
    <name type="synonym">Astyanax fasciatus mexicanus</name>
    <dbReference type="NCBI Taxonomy" id="7994"/>
    <lineage>
        <taxon>Eukaryota</taxon>
        <taxon>Metazoa</taxon>
        <taxon>Chordata</taxon>
        <taxon>Craniata</taxon>
        <taxon>Vertebrata</taxon>
        <taxon>Euteleostomi</taxon>
        <taxon>Actinopterygii</taxon>
        <taxon>Neopterygii</taxon>
        <taxon>Teleostei</taxon>
        <taxon>Ostariophysi</taxon>
        <taxon>Characiformes</taxon>
        <taxon>Characoidei</taxon>
        <taxon>Acestrorhamphidae</taxon>
        <taxon>Acestrorhamphinae</taxon>
        <taxon>Astyanax</taxon>
    </lineage>
</organism>
<dbReference type="GO" id="GO:0015267">
    <property type="term" value="F:channel activity"/>
    <property type="evidence" value="ECO:0007669"/>
    <property type="project" value="TreeGrafter"/>
</dbReference>
<dbReference type="GO" id="GO:0097192">
    <property type="term" value="P:extrinsic apoptotic signaling pathway in absence of ligand"/>
    <property type="evidence" value="ECO:0007669"/>
    <property type="project" value="TreeGrafter"/>
</dbReference>
<evidence type="ECO:0000259" key="7">
    <source>
        <dbReference type="SMART" id="SM00337"/>
    </source>
</evidence>
<evidence type="ECO:0000256" key="3">
    <source>
        <dbReference type="ARBA" id="ARBA00009458"/>
    </source>
</evidence>
<comment type="subcellular location">
    <subcellularLocation>
        <location evidence="2">Cytoplasm</location>
    </subcellularLocation>
    <subcellularLocation>
        <location evidence="1">Nucleus</location>
    </subcellularLocation>
</comment>
<sequence length="257" mass="28259">MEETAGVQISMLAQTGGTVCAPVLQGNKILGPVTLKCIIYGGSGVSSVNTAVDAGGSPVVPALTEVEMSSISISSSKDCTSISLCDGLVTVLIRPRPACGGTLVEETSRIIRDVLWVYIGHQNQNQYRTQYRTQRTMNSLIQSLIENHSMDFRGMVQKLNLEEQDDSMDFISSVAKTLFSDGTTNWGRIVCLVALGAVVCDQLKKKSRDHCVENVAQHISTYLNTHQHQWLINNNAWDGFVEFFREDDSESRVRNAL</sequence>
<dbReference type="SUPFAM" id="SSF56854">
    <property type="entry name" value="Bcl-2 inhibitors of programmed cell death"/>
    <property type="match status" value="1"/>
</dbReference>
<keyword evidence="4" id="KW-0963">Cytoplasm</keyword>
<dbReference type="InterPro" id="IPR002475">
    <property type="entry name" value="Bcl2-like"/>
</dbReference>
<evidence type="ECO:0000313" key="9">
    <source>
        <dbReference type="Proteomes" id="UP000752171"/>
    </source>
</evidence>
<evidence type="ECO:0000313" key="8">
    <source>
        <dbReference type="EMBL" id="KAG9281464.1"/>
    </source>
</evidence>
<dbReference type="PANTHER" id="PTHR11256:SF46">
    <property type="entry name" value="INDUCED MYELOID LEUKEMIA CELL DIFFERENTIATION PROTEIN MCL-1"/>
    <property type="match status" value="1"/>
</dbReference>
<dbReference type="GO" id="GO:0042981">
    <property type="term" value="P:regulation of apoptotic process"/>
    <property type="evidence" value="ECO:0007669"/>
    <property type="project" value="InterPro"/>
</dbReference>
<dbReference type="GO" id="GO:0051400">
    <property type="term" value="F:BH domain binding"/>
    <property type="evidence" value="ECO:0007669"/>
    <property type="project" value="TreeGrafter"/>
</dbReference>
<evidence type="ECO:0000256" key="4">
    <source>
        <dbReference type="ARBA" id="ARBA00022490"/>
    </source>
</evidence>
<evidence type="ECO:0000256" key="5">
    <source>
        <dbReference type="ARBA" id="ARBA00022703"/>
    </source>
</evidence>
<dbReference type="AlphaFoldDB" id="A0A8T2ME57"/>
<dbReference type="GO" id="GO:0001836">
    <property type="term" value="P:release of cytochrome c from mitochondria"/>
    <property type="evidence" value="ECO:0007669"/>
    <property type="project" value="TreeGrafter"/>
</dbReference>
<dbReference type="GO" id="GO:0005741">
    <property type="term" value="C:mitochondrial outer membrane"/>
    <property type="evidence" value="ECO:0007669"/>
    <property type="project" value="TreeGrafter"/>
</dbReference>
<dbReference type="PROSITE" id="PS50062">
    <property type="entry name" value="BCL2_FAMILY"/>
    <property type="match status" value="1"/>
</dbReference>
<name>A0A8T2ME57_ASTMX</name>
<feature type="domain" description="Bcl-2 Bcl-2 homology region 1-3" evidence="7">
    <location>
        <begin position="137"/>
        <end position="237"/>
    </location>
</feature>
<dbReference type="InterPro" id="IPR046371">
    <property type="entry name" value="Bcl-2_BH1-3"/>
</dbReference>
<keyword evidence="5" id="KW-0053">Apoptosis</keyword>
<dbReference type="GO" id="GO:0008630">
    <property type="term" value="P:intrinsic apoptotic signaling pathway in response to DNA damage"/>
    <property type="evidence" value="ECO:0007669"/>
    <property type="project" value="TreeGrafter"/>
</dbReference>
<dbReference type="InterPro" id="IPR026298">
    <property type="entry name" value="Bcl-2_fam"/>
</dbReference>
<evidence type="ECO:0000256" key="1">
    <source>
        <dbReference type="ARBA" id="ARBA00004123"/>
    </source>
</evidence>
<dbReference type="PANTHER" id="PTHR11256">
    <property type="entry name" value="BCL-2 RELATED"/>
    <property type="match status" value="1"/>
</dbReference>
<dbReference type="Gene3D" id="1.10.437.10">
    <property type="entry name" value="Blc2-like"/>
    <property type="match status" value="1"/>
</dbReference>
<reference evidence="8 9" key="1">
    <citation type="submission" date="2021-07" db="EMBL/GenBank/DDBJ databases">
        <authorList>
            <person name="Imarazene B."/>
            <person name="Zahm M."/>
            <person name="Klopp C."/>
            <person name="Cabau C."/>
            <person name="Beille S."/>
            <person name="Jouanno E."/>
            <person name="Castinel A."/>
            <person name="Lluch J."/>
            <person name="Gil L."/>
            <person name="Kuchtly C."/>
            <person name="Lopez Roques C."/>
            <person name="Donnadieu C."/>
            <person name="Parrinello H."/>
            <person name="Journot L."/>
            <person name="Du K."/>
            <person name="Schartl M."/>
            <person name="Retaux S."/>
            <person name="Guiguen Y."/>
        </authorList>
    </citation>
    <scope>NUCLEOTIDE SEQUENCE [LARGE SCALE GENOMIC DNA]</scope>
    <source>
        <strain evidence="8">Pach_M1</strain>
        <tissue evidence="8">Testis</tissue>
    </source>
</reference>
<dbReference type="InterPro" id="IPR036834">
    <property type="entry name" value="Bcl-2-like_sf"/>
</dbReference>
<protein>
    <recommendedName>
        <fullName evidence="7">Bcl-2 Bcl-2 homology region 1-3 domain-containing protein</fullName>
    </recommendedName>
</protein>
<dbReference type="FunFam" id="1.10.437.10:FF:000017">
    <property type="entry name" value="MCL1, BCL2 family apoptosis regulator"/>
    <property type="match status" value="1"/>
</dbReference>